<evidence type="ECO:0000313" key="4">
    <source>
        <dbReference type="EMBL" id="OMF53887.1"/>
    </source>
</evidence>
<dbReference type="GO" id="GO:0000976">
    <property type="term" value="F:transcription cis-regulatory region binding"/>
    <property type="evidence" value="ECO:0007669"/>
    <property type="project" value="TreeGrafter"/>
</dbReference>
<protein>
    <submittedName>
        <fullName evidence="4">TetR family transcriptional regulator</fullName>
    </submittedName>
</protein>
<dbReference type="SUPFAM" id="SSF48498">
    <property type="entry name" value="Tetracyclin repressor-like, C-terminal domain"/>
    <property type="match status" value="1"/>
</dbReference>
<dbReference type="Pfam" id="PF00440">
    <property type="entry name" value="TetR_N"/>
    <property type="match status" value="1"/>
</dbReference>
<dbReference type="SUPFAM" id="SSF46689">
    <property type="entry name" value="Homeodomain-like"/>
    <property type="match status" value="1"/>
</dbReference>
<dbReference type="PANTHER" id="PTHR30055">
    <property type="entry name" value="HTH-TYPE TRANSCRIPTIONAL REGULATOR RUTR"/>
    <property type="match status" value="1"/>
</dbReference>
<feature type="domain" description="HTH tetR-type" evidence="3">
    <location>
        <begin position="34"/>
        <end position="94"/>
    </location>
</feature>
<dbReference type="InterPro" id="IPR050109">
    <property type="entry name" value="HTH-type_TetR-like_transc_reg"/>
</dbReference>
<dbReference type="GO" id="GO:0003700">
    <property type="term" value="F:DNA-binding transcription factor activity"/>
    <property type="evidence" value="ECO:0007669"/>
    <property type="project" value="TreeGrafter"/>
</dbReference>
<dbReference type="InterPro" id="IPR001647">
    <property type="entry name" value="HTH_TetR"/>
</dbReference>
<evidence type="ECO:0000256" key="2">
    <source>
        <dbReference type="PROSITE-ProRule" id="PRU00335"/>
    </source>
</evidence>
<name>A0A1R1EQ19_9BACL</name>
<gene>
    <name evidence="4" type="ORF">BK138_18440</name>
</gene>
<proteinExistence type="predicted"/>
<feature type="DNA-binding region" description="H-T-H motif" evidence="2">
    <location>
        <begin position="57"/>
        <end position="76"/>
    </location>
</feature>
<dbReference type="InterPro" id="IPR036271">
    <property type="entry name" value="Tet_transcr_reg_TetR-rel_C_sf"/>
</dbReference>
<evidence type="ECO:0000256" key="1">
    <source>
        <dbReference type="ARBA" id="ARBA00023125"/>
    </source>
</evidence>
<dbReference type="PANTHER" id="PTHR30055:SF226">
    <property type="entry name" value="HTH-TYPE TRANSCRIPTIONAL REGULATOR PKSA"/>
    <property type="match status" value="1"/>
</dbReference>
<reference evidence="4 5" key="1">
    <citation type="submission" date="2016-11" db="EMBL/GenBank/DDBJ databases">
        <title>Paenibacillus species isolates.</title>
        <authorList>
            <person name="Beno S.M."/>
        </authorList>
    </citation>
    <scope>NUCLEOTIDE SEQUENCE [LARGE SCALE GENOMIC DNA]</scope>
    <source>
        <strain evidence="4 5">FSL R5-0378</strain>
    </source>
</reference>
<sequence>MFNCEYFSSIYLSQRKGGRIMSPRTKEQNEEIRRQRQQEILQAAMRVYVEKGYAASEVSDIADRAGLAHGLVFYYFKNKKNLFRALYEHMMEESRRYTDAFFAQNLPVLELLETYARIVCERVLENPVMSRFYMRISHDIHFLYTPDEISPFDWVKGFMLPMTRTIDRGIAEGEIRKGDAHLMAMQFWGSVSQGMAYLDQSKQEMEAQGMPDAEVKIKLTGMLHQIVDSSVSLIKGG</sequence>
<evidence type="ECO:0000313" key="5">
    <source>
        <dbReference type="Proteomes" id="UP000187172"/>
    </source>
</evidence>
<accession>A0A1R1EQ19</accession>
<dbReference type="Gene3D" id="1.10.357.10">
    <property type="entry name" value="Tetracycline Repressor, domain 2"/>
    <property type="match status" value="1"/>
</dbReference>
<dbReference type="PRINTS" id="PR00455">
    <property type="entry name" value="HTHTETR"/>
</dbReference>
<dbReference type="Gene3D" id="1.10.10.60">
    <property type="entry name" value="Homeodomain-like"/>
    <property type="match status" value="1"/>
</dbReference>
<keyword evidence="1 2" id="KW-0238">DNA-binding</keyword>
<comment type="caution">
    <text evidence="4">The sequence shown here is derived from an EMBL/GenBank/DDBJ whole genome shotgun (WGS) entry which is preliminary data.</text>
</comment>
<keyword evidence="5" id="KW-1185">Reference proteome</keyword>
<dbReference type="InterPro" id="IPR009057">
    <property type="entry name" value="Homeodomain-like_sf"/>
</dbReference>
<organism evidence="4 5">
    <name type="scientific">Paenibacillus rhizosphaerae</name>
    <dbReference type="NCBI Taxonomy" id="297318"/>
    <lineage>
        <taxon>Bacteria</taxon>
        <taxon>Bacillati</taxon>
        <taxon>Bacillota</taxon>
        <taxon>Bacilli</taxon>
        <taxon>Bacillales</taxon>
        <taxon>Paenibacillaceae</taxon>
        <taxon>Paenibacillus</taxon>
    </lineage>
</organism>
<evidence type="ECO:0000259" key="3">
    <source>
        <dbReference type="PROSITE" id="PS50977"/>
    </source>
</evidence>
<dbReference type="AlphaFoldDB" id="A0A1R1EQ19"/>
<dbReference type="PROSITE" id="PS50977">
    <property type="entry name" value="HTH_TETR_2"/>
    <property type="match status" value="1"/>
</dbReference>
<dbReference type="EMBL" id="MRTP01000004">
    <property type="protein sequence ID" value="OMF53887.1"/>
    <property type="molecule type" value="Genomic_DNA"/>
</dbReference>
<dbReference type="STRING" id="297318.BK138_18440"/>
<dbReference type="Proteomes" id="UP000187172">
    <property type="component" value="Unassembled WGS sequence"/>
</dbReference>